<dbReference type="Proteomes" id="UP000249577">
    <property type="component" value="Unassembled WGS sequence"/>
</dbReference>
<keyword evidence="1" id="KW-1133">Transmembrane helix</keyword>
<feature type="transmembrane region" description="Helical" evidence="1">
    <location>
        <begin position="89"/>
        <end position="116"/>
    </location>
</feature>
<dbReference type="EMBL" id="QFPN01000002">
    <property type="protein sequence ID" value="PZQ17901.1"/>
    <property type="molecule type" value="Genomic_DNA"/>
</dbReference>
<keyword evidence="1" id="KW-0472">Membrane</keyword>
<sequence length="120" mass="12976">MADLDTLETSSGETRIEPVFRNGTITAFGITVSFTLGFLSQWASTPGTWRFYDVFPVLAIFAGALLQIRALALLLPIESLAKRIYDRATRLYLIGFGLTGLGVFAAVSFDIASALIQGNP</sequence>
<accession>A0A2W5KLE9</accession>
<dbReference type="AlphaFoldDB" id="A0A2W5KLE9"/>
<evidence type="ECO:0000313" key="2">
    <source>
        <dbReference type="EMBL" id="PZQ17901.1"/>
    </source>
</evidence>
<comment type="caution">
    <text evidence="2">The sequence shown here is derived from an EMBL/GenBank/DDBJ whole genome shotgun (WGS) entry which is preliminary data.</text>
</comment>
<evidence type="ECO:0000313" key="3">
    <source>
        <dbReference type="Proteomes" id="UP000249577"/>
    </source>
</evidence>
<organism evidence="2 3">
    <name type="scientific">Ancylobacter novellus</name>
    <name type="common">Thiobacillus novellus</name>
    <dbReference type="NCBI Taxonomy" id="921"/>
    <lineage>
        <taxon>Bacteria</taxon>
        <taxon>Pseudomonadati</taxon>
        <taxon>Pseudomonadota</taxon>
        <taxon>Alphaproteobacteria</taxon>
        <taxon>Hyphomicrobiales</taxon>
        <taxon>Xanthobacteraceae</taxon>
        <taxon>Ancylobacter</taxon>
    </lineage>
</organism>
<feature type="transmembrane region" description="Helical" evidence="1">
    <location>
        <begin position="25"/>
        <end position="43"/>
    </location>
</feature>
<evidence type="ECO:0000256" key="1">
    <source>
        <dbReference type="SAM" id="Phobius"/>
    </source>
</evidence>
<protein>
    <submittedName>
        <fullName evidence="2">Uncharacterized protein</fullName>
    </submittedName>
</protein>
<keyword evidence="1" id="KW-0812">Transmembrane</keyword>
<proteinExistence type="predicted"/>
<gene>
    <name evidence="2" type="ORF">DI565_04020</name>
</gene>
<reference evidence="2 3" key="1">
    <citation type="submission" date="2017-08" db="EMBL/GenBank/DDBJ databases">
        <title>Infants hospitalized years apart are colonized by the same room-sourced microbial strains.</title>
        <authorList>
            <person name="Brooks B."/>
            <person name="Olm M.R."/>
            <person name="Firek B.A."/>
            <person name="Baker R."/>
            <person name="Thomas B.C."/>
            <person name="Morowitz M.J."/>
            <person name="Banfield J.F."/>
        </authorList>
    </citation>
    <scope>NUCLEOTIDE SEQUENCE [LARGE SCALE GENOMIC DNA]</scope>
    <source>
        <strain evidence="2">S2_005_003_R2_43</strain>
    </source>
</reference>
<feature type="transmembrane region" description="Helical" evidence="1">
    <location>
        <begin position="55"/>
        <end position="77"/>
    </location>
</feature>
<name>A0A2W5KLE9_ANCNO</name>